<gene>
    <name evidence="2" type="ORF">AVEN_138586_1</name>
</gene>
<organism evidence="2 3">
    <name type="scientific">Araneus ventricosus</name>
    <name type="common">Orbweaver spider</name>
    <name type="synonym">Epeira ventricosa</name>
    <dbReference type="NCBI Taxonomy" id="182803"/>
    <lineage>
        <taxon>Eukaryota</taxon>
        <taxon>Metazoa</taxon>
        <taxon>Ecdysozoa</taxon>
        <taxon>Arthropoda</taxon>
        <taxon>Chelicerata</taxon>
        <taxon>Arachnida</taxon>
        <taxon>Araneae</taxon>
        <taxon>Araneomorphae</taxon>
        <taxon>Entelegynae</taxon>
        <taxon>Araneoidea</taxon>
        <taxon>Araneidae</taxon>
        <taxon>Araneus</taxon>
    </lineage>
</organism>
<sequence>MSCFKDHESTKDAEMDETGQYAGSIPTTSFDFKIVSPKNSAKIQLVETKSPIEISNKYQNLIGLEEQDKENAPPKISIPAINLKINDDYNLTLQEISRNFPNTESKYDRGYIGILPHFLEDRSKIIEFLNKNEK</sequence>
<evidence type="ECO:0000256" key="1">
    <source>
        <dbReference type="SAM" id="MobiDB-lite"/>
    </source>
</evidence>
<evidence type="ECO:0000313" key="2">
    <source>
        <dbReference type="EMBL" id="GBN45106.1"/>
    </source>
</evidence>
<comment type="caution">
    <text evidence="2">The sequence shown here is derived from an EMBL/GenBank/DDBJ whole genome shotgun (WGS) entry which is preliminary data.</text>
</comment>
<dbReference type="EMBL" id="BGPR01010246">
    <property type="protein sequence ID" value="GBN45106.1"/>
    <property type="molecule type" value="Genomic_DNA"/>
</dbReference>
<keyword evidence="3" id="KW-1185">Reference proteome</keyword>
<feature type="region of interest" description="Disordered" evidence="1">
    <location>
        <begin position="1"/>
        <end position="20"/>
    </location>
</feature>
<protein>
    <submittedName>
        <fullName evidence="2">Uncharacterized protein</fullName>
    </submittedName>
</protein>
<dbReference type="AlphaFoldDB" id="A0A4Y2P511"/>
<dbReference type="Proteomes" id="UP000499080">
    <property type="component" value="Unassembled WGS sequence"/>
</dbReference>
<feature type="non-terminal residue" evidence="2">
    <location>
        <position position="134"/>
    </location>
</feature>
<reference evidence="2 3" key="1">
    <citation type="journal article" date="2019" name="Sci. Rep.">
        <title>Orb-weaving spider Araneus ventricosus genome elucidates the spidroin gene catalogue.</title>
        <authorList>
            <person name="Kono N."/>
            <person name="Nakamura H."/>
            <person name="Ohtoshi R."/>
            <person name="Moran D.A.P."/>
            <person name="Shinohara A."/>
            <person name="Yoshida Y."/>
            <person name="Fujiwara M."/>
            <person name="Mori M."/>
            <person name="Tomita M."/>
            <person name="Arakawa K."/>
        </authorList>
    </citation>
    <scope>NUCLEOTIDE SEQUENCE [LARGE SCALE GENOMIC DNA]</scope>
</reference>
<feature type="compositionally biased region" description="Basic and acidic residues" evidence="1">
    <location>
        <begin position="1"/>
        <end position="13"/>
    </location>
</feature>
<accession>A0A4Y2P511</accession>
<evidence type="ECO:0000313" key="3">
    <source>
        <dbReference type="Proteomes" id="UP000499080"/>
    </source>
</evidence>
<proteinExistence type="predicted"/>
<name>A0A4Y2P511_ARAVE</name>